<dbReference type="STRING" id="1348612.A0A397HCX1"/>
<keyword evidence="2" id="KW-1185">Reference proteome</keyword>
<name>A0A397HCX1_9GLOM</name>
<dbReference type="Proteomes" id="UP000266861">
    <property type="component" value="Unassembled WGS sequence"/>
</dbReference>
<evidence type="ECO:0000313" key="2">
    <source>
        <dbReference type="Proteomes" id="UP000266861"/>
    </source>
</evidence>
<reference evidence="1 2" key="1">
    <citation type="submission" date="2018-08" db="EMBL/GenBank/DDBJ databases">
        <title>Genome and evolution of the arbuscular mycorrhizal fungus Diversispora epigaea (formerly Glomus versiforme) and its bacterial endosymbionts.</title>
        <authorList>
            <person name="Sun X."/>
            <person name="Fei Z."/>
            <person name="Harrison M."/>
        </authorList>
    </citation>
    <scope>NUCLEOTIDE SEQUENCE [LARGE SCALE GENOMIC DNA]</scope>
    <source>
        <strain evidence="1 2">IT104</strain>
    </source>
</reference>
<accession>A0A397HCX1</accession>
<dbReference type="AlphaFoldDB" id="A0A397HCX1"/>
<gene>
    <name evidence="1" type="ORF">Glove_351g4</name>
</gene>
<proteinExistence type="predicted"/>
<dbReference type="OrthoDB" id="2371069at2759"/>
<sequence>MKKRLYENEDEEINNNEENFDLQKIKCKCDLNLLPSKSNRTKAVKYAFMRSFEPSWTQVKLKFIQDKITEYNYKLNFNKSFKFSLCGKCNSILVKLNPPKLKPKTDSNTSISSIDLFTNSNMSISRDNSEENLLHLTNGTTTFTTIDLDDEFSDDKNEFEISFKIFIKLADGTSIPAKWYKETIASIDEFLYIIHEKDLNSDEEGEINYSKGYKNKNKVSKTSLLPCLNKDGHKDTHVEHFYSKRTTNTNIYRKRSSSSTESQLAQQQQMTFSLGNQYTSVLFYSPFQFYSQYNPFQQQNFCQPETSLLIPSLAEFLKEIDNKENTNNYYQNFLKEFET</sequence>
<dbReference type="EMBL" id="PQFF01000321">
    <property type="protein sequence ID" value="RHZ60639.1"/>
    <property type="molecule type" value="Genomic_DNA"/>
</dbReference>
<evidence type="ECO:0000313" key="1">
    <source>
        <dbReference type="EMBL" id="RHZ60639.1"/>
    </source>
</evidence>
<protein>
    <submittedName>
        <fullName evidence="1">Uncharacterized protein</fullName>
    </submittedName>
</protein>
<comment type="caution">
    <text evidence="1">The sequence shown here is derived from an EMBL/GenBank/DDBJ whole genome shotgun (WGS) entry which is preliminary data.</text>
</comment>
<organism evidence="1 2">
    <name type="scientific">Diversispora epigaea</name>
    <dbReference type="NCBI Taxonomy" id="1348612"/>
    <lineage>
        <taxon>Eukaryota</taxon>
        <taxon>Fungi</taxon>
        <taxon>Fungi incertae sedis</taxon>
        <taxon>Mucoromycota</taxon>
        <taxon>Glomeromycotina</taxon>
        <taxon>Glomeromycetes</taxon>
        <taxon>Diversisporales</taxon>
        <taxon>Diversisporaceae</taxon>
        <taxon>Diversispora</taxon>
    </lineage>
</organism>